<name>A0A367XBD7_9PROT</name>
<evidence type="ECO:0000313" key="3">
    <source>
        <dbReference type="Proteomes" id="UP000252266"/>
    </source>
</evidence>
<protein>
    <submittedName>
        <fullName evidence="2">Uncharacterized protein</fullName>
    </submittedName>
</protein>
<keyword evidence="1" id="KW-0812">Transmembrane</keyword>
<sequence>MDDADETKKRLKWPFWIVVLILAGLGVLIGANAHMVYVSVASQPDCVAHTKQLGKLPGQYRAAKSAC</sequence>
<proteinExistence type="predicted"/>
<evidence type="ECO:0000256" key="1">
    <source>
        <dbReference type="SAM" id="Phobius"/>
    </source>
</evidence>
<reference evidence="2 3" key="1">
    <citation type="submission" date="2014-07" db="EMBL/GenBank/DDBJ databases">
        <title>Draft genome sequence of Thalassospira xiamenensis IB13.</title>
        <authorList>
            <person name="Lai Q."/>
            <person name="Shao Z."/>
        </authorList>
    </citation>
    <scope>NUCLEOTIDE SEQUENCE [LARGE SCALE GENOMIC DNA]</scope>
    <source>
        <strain evidence="2 3">IB13</strain>
    </source>
</reference>
<comment type="caution">
    <text evidence="2">The sequence shown here is derived from an EMBL/GenBank/DDBJ whole genome shotgun (WGS) entry which is preliminary data.</text>
</comment>
<dbReference type="EMBL" id="JPWJ01000006">
    <property type="protein sequence ID" value="RCK49982.1"/>
    <property type="molecule type" value="Genomic_DNA"/>
</dbReference>
<keyword evidence="1" id="KW-1133">Transmembrane helix</keyword>
<accession>A0A367XBD7</accession>
<dbReference type="AlphaFoldDB" id="A0A367XBD7"/>
<evidence type="ECO:0000313" key="2">
    <source>
        <dbReference type="EMBL" id="RCK49982.1"/>
    </source>
</evidence>
<organism evidence="2 3">
    <name type="scientific">Thalassospira xiamenensis</name>
    <dbReference type="NCBI Taxonomy" id="220697"/>
    <lineage>
        <taxon>Bacteria</taxon>
        <taxon>Pseudomonadati</taxon>
        <taxon>Pseudomonadota</taxon>
        <taxon>Alphaproteobacteria</taxon>
        <taxon>Rhodospirillales</taxon>
        <taxon>Thalassospiraceae</taxon>
        <taxon>Thalassospira</taxon>
    </lineage>
</organism>
<dbReference type="Proteomes" id="UP000252266">
    <property type="component" value="Unassembled WGS sequence"/>
</dbReference>
<keyword evidence="1" id="KW-0472">Membrane</keyword>
<feature type="transmembrane region" description="Helical" evidence="1">
    <location>
        <begin position="15"/>
        <end position="37"/>
    </location>
</feature>
<gene>
    <name evidence="2" type="ORF">TH44_11955</name>
</gene>